<name>Q0CTM9_ASPTN</name>
<dbReference type="GeneID" id="4317420"/>
<gene>
    <name evidence="2" type="ORF">ATEG_02955</name>
</gene>
<feature type="region of interest" description="Disordered" evidence="1">
    <location>
        <begin position="86"/>
        <end position="112"/>
    </location>
</feature>
<dbReference type="Proteomes" id="UP000007963">
    <property type="component" value="Unassembled WGS sequence"/>
</dbReference>
<accession>Q0CTM9</accession>
<proteinExistence type="predicted"/>
<organism evidence="2 3">
    <name type="scientific">Aspergillus terreus (strain NIH 2624 / FGSC A1156)</name>
    <dbReference type="NCBI Taxonomy" id="341663"/>
    <lineage>
        <taxon>Eukaryota</taxon>
        <taxon>Fungi</taxon>
        <taxon>Dikarya</taxon>
        <taxon>Ascomycota</taxon>
        <taxon>Pezizomycotina</taxon>
        <taxon>Eurotiomycetes</taxon>
        <taxon>Eurotiomycetidae</taxon>
        <taxon>Eurotiales</taxon>
        <taxon>Aspergillaceae</taxon>
        <taxon>Aspergillus</taxon>
        <taxon>Aspergillus subgen. Circumdati</taxon>
    </lineage>
</organism>
<sequence length="112" mass="13132">MMHGADAQRPIIVESAGSLWTSEQTPTGEIAIGTWDGGLHRKLPKREGRDVQRTSQANRGLTTASGIEVRVEWRWRSERFWFERERRGEERRREEREERLPSWCRKRQGSAA</sequence>
<dbReference type="RefSeq" id="XP_001212133.1">
    <property type="nucleotide sequence ID" value="XM_001212133.1"/>
</dbReference>
<feature type="region of interest" description="Disordered" evidence="1">
    <location>
        <begin position="17"/>
        <end position="60"/>
    </location>
</feature>
<feature type="compositionally biased region" description="Basic and acidic residues" evidence="1">
    <location>
        <begin position="86"/>
        <end position="100"/>
    </location>
</feature>
<dbReference type="AlphaFoldDB" id="Q0CTM9"/>
<dbReference type="HOGENOM" id="CLU_2145360_0_0_1"/>
<evidence type="ECO:0000256" key="1">
    <source>
        <dbReference type="SAM" id="MobiDB-lite"/>
    </source>
</evidence>
<reference evidence="3" key="1">
    <citation type="submission" date="2005-09" db="EMBL/GenBank/DDBJ databases">
        <title>Annotation of the Aspergillus terreus NIH2624 genome.</title>
        <authorList>
            <person name="Birren B.W."/>
            <person name="Lander E.S."/>
            <person name="Galagan J.E."/>
            <person name="Nusbaum C."/>
            <person name="Devon K."/>
            <person name="Henn M."/>
            <person name="Ma L.-J."/>
            <person name="Jaffe D.B."/>
            <person name="Butler J."/>
            <person name="Alvarez P."/>
            <person name="Gnerre S."/>
            <person name="Grabherr M."/>
            <person name="Kleber M."/>
            <person name="Mauceli E.W."/>
            <person name="Brockman W."/>
            <person name="Rounsley S."/>
            <person name="Young S.K."/>
            <person name="LaButti K."/>
            <person name="Pushparaj V."/>
            <person name="DeCaprio D."/>
            <person name="Crawford M."/>
            <person name="Koehrsen M."/>
            <person name="Engels R."/>
            <person name="Montgomery P."/>
            <person name="Pearson M."/>
            <person name="Howarth C."/>
            <person name="Larson L."/>
            <person name="Luoma S."/>
            <person name="White J."/>
            <person name="Alvarado L."/>
            <person name="Kodira C.D."/>
            <person name="Zeng Q."/>
            <person name="Oleary S."/>
            <person name="Yandava C."/>
            <person name="Denning D.W."/>
            <person name="Nierman W.C."/>
            <person name="Milne T."/>
            <person name="Madden K."/>
        </authorList>
    </citation>
    <scope>NUCLEOTIDE SEQUENCE [LARGE SCALE GENOMIC DNA]</scope>
    <source>
        <strain evidence="3">NIH 2624 / FGSC A1156</strain>
    </source>
</reference>
<feature type="compositionally biased region" description="Polar residues" evidence="1">
    <location>
        <begin position="18"/>
        <end position="27"/>
    </location>
</feature>
<evidence type="ECO:0000313" key="3">
    <source>
        <dbReference type="Proteomes" id="UP000007963"/>
    </source>
</evidence>
<dbReference type="VEuPathDB" id="FungiDB:ATEG_02955"/>
<evidence type="ECO:0000313" key="2">
    <source>
        <dbReference type="EMBL" id="EAU36229.1"/>
    </source>
</evidence>
<dbReference type="EMBL" id="CH476597">
    <property type="protein sequence ID" value="EAU36229.1"/>
    <property type="molecule type" value="Genomic_DNA"/>
</dbReference>
<protein>
    <submittedName>
        <fullName evidence="2">Uncharacterized protein</fullName>
    </submittedName>
</protein>